<dbReference type="GO" id="GO:1990410">
    <property type="term" value="P:adrenomedullin receptor signaling pathway"/>
    <property type="evidence" value="ECO:0007669"/>
    <property type="project" value="TreeGrafter"/>
</dbReference>
<feature type="region of interest" description="Disordered" evidence="7">
    <location>
        <begin position="123"/>
        <end position="146"/>
    </location>
</feature>
<evidence type="ECO:0000256" key="3">
    <source>
        <dbReference type="ARBA" id="ARBA00022525"/>
    </source>
</evidence>
<evidence type="ECO:0000256" key="7">
    <source>
        <dbReference type="SAM" id="MobiDB-lite"/>
    </source>
</evidence>
<dbReference type="PANTHER" id="PTHR23414:SF3">
    <property type="entry name" value="PRO-ADRENOMEDULLIN"/>
    <property type="match status" value="1"/>
</dbReference>
<keyword evidence="9" id="KW-1185">Reference proteome</keyword>
<sequence length="227" mass="25903">MSSSGSSVRDGVGRKDERRVCQSMSPSHLLYKASQSADKKRFLIQLKYQIMTGVKMQLIFQSFLSCCLLATVAHCVELEVNPELKKKLSTWLGSRLRRDLNSVSVEKTAEYFVRPEDIRDTLLPHSSTHTNVRTKRSKNSSNHSKGQGCSLVTCTVHDLAHRLHMLNNKSKIGTAPRQKISAHGYGRRRRSLPVRRVSLRLEQGRLRPMWSIKDSQVHKLEALLRRT</sequence>
<feature type="disulfide bond" evidence="6">
    <location>
        <begin position="149"/>
        <end position="154"/>
    </location>
</feature>
<evidence type="ECO:0000256" key="1">
    <source>
        <dbReference type="ARBA" id="ARBA00004613"/>
    </source>
</evidence>
<name>A0A7J5X7N2_DISMA</name>
<evidence type="ECO:0000313" key="9">
    <source>
        <dbReference type="Proteomes" id="UP000518266"/>
    </source>
</evidence>
<reference evidence="8 9" key="1">
    <citation type="submission" date="2020-03" db="EMBL/GenBank/DDBJ databases">
        <title>Dissostichus mawsoni Genome sequencing and assembly.</title>
        <authorList>
            <person name="Park H."/>
        </authorList>
    </citation>
    <scope>NUCLEOTIDE SEQUENCE [LARGE SCALE GENOMIC DNA]</scope>
    <source>
        <strain evidence="8">DM0001</strain>
        <tissue evidence="8">Muscle</tissue>
    </source>
</reference>
<dbReference type="AlphaFoldDB" id="A0A7J5X7N2"/>
<keyword evidence="3" id="KW-0964">Secreted</keyword>
<dbReference type="GO" id="GO:0005615">
    <property type="term" value="C:extracellular space"/>
    <property type="evidence" value="ECO:0007669"/>
    <property type="project" value="TreeGrafter"/>
</dbReference>
<dbReference type="GO" id="GO:0005179">
    <property type="term" value="F:hormone activity"/>
    <property type="evidence" value="ECO:0007669"/>
    <property type="project" value="InterPro"/>
</dbReference>
<dbReference type="InterPro" id="IPR021116">
    <property type="entry name" value="Calcitonin/adrenomedullin"/>
</dbReference>
<dbReference type="Pfam" id="PF00214">
    <property type="entry name" value="Calc_CGRP_IAPP"/>
    <property type="match status" value="1"/>
</dbReference>
<keyword evidence="5 6" id="KW-1015">Disulfide bond</keyword>
<protein>
    <recommendedName>
        <fullName evidence="10">Adrenomedullin</fullName>
    </recommendedName>
</protein>
<comment type="caution">
    <text evidence="8">The sequence shown here is derived from an EMBL/GenBank/DDBJ whole genome shotgun (WGS) entry which is preliminary data.</text>
</comment>
<dbReference type="EMBL" id="JAAKFY010000027">
    <property type="protein sequence ID" value="KAF3832667.1"/>
    <property type="molecule type" value="Genomic_DNA"/>
</dbReference>
<organism evidence="8 9">
    <name type="scientific">Dissostichus mawsoni</name>
    <name type="common">Antarctic cod</name>
    <dbReference type="NCBI Taxonomy" id="36200"/>
    <lineage>
        <taxon>Eukaryota</taxon>
        <taxon>Metazoa</taxon>
        <taxon>Chordata</taxon>
        <taxon>Craniata</taxon>
        <taxon>Vertebrata</taxon>
        <taxon>Euteleostomi</taxon>
        <taxon>Actinopterygii</taxon>
        <taxon>Neopterygii</taxon>
        <taxon>Teleostei</taxon>
        <taxon>Neoteleostei</taxon>
        <taxon>Acanthomorphata</taxon>
        <taxon>Eupercaria</taxon>
        <taxon>Perciformes</taxon>
        <taxon>Notothenioidei</taxon>
        <taxon>Nototheniidae</taxon>
        <taxon>Dissostichus</taxon>
    </lineage>
</organism>
<comment type="subcellular location">
    <subcellularLocation>
        <location evidence="1">Secreted</location>
    </subcellularLocation>
</comment>
<evidence type="ECO:0000256" key="5">
    <source>
        <dbReference type="ARBA" id="ARBA00023157"/>
    </source>
</evidence>
<keyword evidence="4" id="KW-0732">Signal</keyword>
<comment type="similarity">
    <text evidence="2">Belongs to the adrenomedullin family.</text>
</comment>
<gene>
    <name evidence="8" type="ORF">F7725_026332</name>
</gene>
<evidence type="ECO:0000313" key="8">
    <source>
        <dbReference type="EMBL" id="KAF3832667.1"/>
    </source>
</evidence>
<dbReference type="InterPro" id="IPR051665">
    <property type="entry name" value="Adrenomedullin-reg_peptide"/>
</dbReference>
<dbReference type="Proteomes" id="UP000518266">
    <property type="component" value="Unassembled WGS sequence"/>
</dbReference>
<dbReference type="GO" id="GO:0031700">
    <property type="term" value="F:adrenomedullin receptor binding"/>
    <property type="evidence" value="ECO:0007669"/>
    <property type="project" value="TreeGrafter"/>
</dbReference>
<dbReference type="OrthoDB" id="8771893at2759"/>
<proteinExistence type="inferred from homology"/>
<dbReference type="PANTHER" id="PTHR23414">
    <property type="entry name" value="ADRENOMEDULLIN, ADM"/>
    <property type="match status" value="1"/>
</dbReference>
<evidence type="ECO:0000256" key="4">
    <source>
        <dbReference type="ARBA" id="ARBA00022729"/>
    </source>
</evidence>
<dbReference type="GO" id="GO:0003073">
    <property type="term" value="P:regulation of systemic arterial blood pressure"/>
    <property type="evidence" value="ECO:0007669"/>
    <property type="project" value="TreeGrafter"/>
</dbReference>
<dbReference type="GO" id="GO:0007189">
    <property type="term" value="P:adenylate cyclase-activating G protein-coupled receptor signaling pathway"/>
    <property type="evidence" value="ECO:0007669"/>
    <property type="project" value="TreeGrafter"/>
</dbReference>
<evidence type="ECO:0000256" key="6">
    <source>
        <dbReference type="PIRSR" id="PIRSR621116-50"/>
    </source>
</evidence>
<evidence type="ECO:0008006" key="10">
    <source>
        <dbReference type="Google" id="ProtNLM"/>
    </source>
</evidence>
<evidence type="ECO:0000256" key="2">
    <source>
        <dbReference type="ARBA" id="ARBA00010575"/>
    </source>
</evidence>
<accession>A0A7J5X7N2</accession>
<dbReference type="GO" id="GO:0010460">
    <property type="term" value="P:positive regulation of heart rate"/>
    <property type="evidence" value="ECO:0007669"/>
    <property type="project" value="TreeGrafter"/>
</dbReference>